<organism evidence="5 6">
    <name type="scientific">Mytilus coruscus</name>
    <name type="common">Sea mussel</name>
    <dbReference type="NCBI Taxonomy" id="42192"/>
    <lineage>
        <taxon>Eukaryota</taxon>
        <taxon>Metazoa</taxon>
        <taxon>Spiralia</taxon>
        <taxon>Lophotrochozoa</taxon>
        <taxon>Mollusca</taxon>
        <taxon>Bivalvia</taxon>
        <taxon>Autobranchia</taxon>
        <taxon>Pteriomorphia</taxon>
        <taxon>Mytilida</taxon>
        <taxon>Mytiloidea</taxon>
        <taxon>Mytilidae</taxon>
        <taxon>Mytilinae</taxon>
        <taxon>Mytilus</taxon>
    </lineage>
</organism>
<feature type="compositionally biased region" description="Basic and acidic residues" evidence="3">
    <location>
        <begin position="420"/>
        <end position="433"/>
    </location>
</feature>
<dbReference type="SMART" id="SM00385">
    <property type="entry name" value="CYCLIN"/>
    <property type="match status" value="2"/>
</dbReference>
<dbReference type="Pfam" id="PF00134">
    <property type="entry name" value="Cyclin_N"/>
    <property type="match status" value="1"/>
</dbReference>
<feature type="compositionally biased region" description="Basic and acidic residues" evidence="3">
    <location>
        <begin position="473"/>
        <end position="507"/>
    </location>
</feature>
<dbReference type="Gene3D" id="1.10.472.10">
    <property type="entry name" value="Cyclin-like"/>
    <property type="match status" value="2"/>
</dbReference>
<feature type="region of interest" description="Disordered" evidence="3">
    <location>
        <begin position="323"/>
        <end position="523"/>
    </location>
</feature>
<comment type="similarity">
    <text evidence="2">Belongs to the cyclin family.</text>
</comment>
<dbReference type="InterPro" id="IPR036915">
    <property type="entry name" value="Cyclin-like_sf"/>
</dbReference>
<dbReference type="InterPro" id="IPR006671">
    <property type="entry name" value="Cyclin_N"/>
</dbReference>
<keyword evidence="1 2" id="KW-0195">Cyclin</keyword>
<dbReference type="OrthoDB" id="10264655at2759"/>
<evidence type="ECO:0000259" key="4">
    <source>
        <dbReference type="SMART" id="SM00385"/>
    </source>
</evidence>
<evidence type="ECO:0000313" key="5">
    <source>
        <dbReference type="EMBL" id="CAC5385116.1"/>
    </source>
</evidence>
<dbReference type="InterPro" id="IPR043198">
    <property type="entry name" value="Cyclin/Ssn8"/>
</dbReference>
<feature type="compositionally biased region" description="Polar residues" evidence="3">
    <location>
        <begin position="332"/>
        <end position="358"/>
    </location>
</feature>
<feature type="domain" description="Cyclin-like" evidence="4">
    <location>
        <begin position="214"/>
        <end position="300"/>
    </location>
</feature>
<dbReference type="PANTHER" id="PTHR10026">
    <property type="entry name" value="CYCLIN"/>
    <property type="match status" value="1"/>
</dbReference>
<proteinExistence type="inferred from homology"/>
<accession>A0A6J8BNC0</accession>
<dbReference type="FunFam" id="1.10.472.10:FF:000016">
    <property type="entry name" value="cyclin-L1 isoform X1"/>
    <property type="match status" value="1"/>
</dbReference>
<dbReference type="InterPro" id="IPR013763">
    <property type="entry name" value="Cyclin-like_dom"/>
</dbReference>
<feature type="compositionally biased region" description="Basic and acidic residues" evidence="3">
    <location>
        <begin position="367"/>
        <end position="379"/>
    </location>
</feature>
<reference evidence="5 6" key="1">
    <citation type="submission" date="2020-06" db="EMBL/GenBank/DDBJ databases">
        <authorList>
            <person name="Li R."/>
            <person name="Bekaert M."/>
        </authorList>
    </citation>
    <scope>NUCLEOTIDE SEQUENCE [LARGE SCALE GENOMIC DNA]</scope>
    <source>
        <strain evidence="6">wild</strain>
    </source>
</reference>
<dbReference type="EMBL" id="CACVKT020003687">
    <property type="protein sequence ID" value="CAC5385116.1"/>
    <property type="molecule type" value="Genomic_DNA"/>
</dbReference>
<dbReference type="SUPFAM" id="SSF47954">
    <property type="entry name" value="Cyclin-like"/>
    <property type="match status" value="2"/>
</dbReference>
<evidence type="ECO:0000313" key="6">
    <source>
        <dbReference type="Proteomes" id="UP000507470"/>
    </source>
</evidence>
<name>A0A6J8BNC0_MYTCO</name>
<evidence type="ECO:0000256" key="1">
    <source>
        <dbReference type="ARBA" id="ARBA00023127"/>
    </source>
</evidence>
<feature type="domain" description="Cyclin-like" evidence="4">
    <location>
        <begin position="55"/>
        <end position="157"/>
    </location>
</feature>
<dbReference type="GO" id="GO:0016538">
    <property type="term" value="F:cyclin-dependent protein serine/threonine kinase regulator activity"/>
    <property type="evidence" value="ECO:0007669"/>
    <property type="project" value="InterPro"/>
</dbReference>
<sequence length="523" mass="61244">MAEEKPNPLTIRDFSKVILTLETVLIPDDKLSPTPSLQDGLDSDTEMDLRILGCELIQSSGVLLKLPQVAMATGQVLFQRFYYSKSFVKHNMEVLAMACINLAAKIEESPRRIRDVINVFHHVKQMRKQKTIVPLILDQNYINLKNQVIKAERRVLKELGFSVHVKHPHKVIVVYLKLLEVEQNQKTGMQCAWRQKRHLNSLDRKDRGICCAFYVLYNYYLIFKFPVQYLYLDPGWKWNYMNDSFRTNVFVRFLPESIACACIYLAARQLQIALPDRPSWYSIFNVREDDIQEICLTILRLYARQRPNVEELGAKVMEAKRIQMENKKKSKGMTSDYGTPNSTSRANSPKNVSPNPTLLGSIKQLKLKKEKDDNTRKPDGGLIKNGSKRRRSHSFSPDKRSSGSSLSPPRSPISKKKKHKDIDSRRIKKENADYYKGSKLSHKRKKQISRSFSRSLSRSPERQYNKSSHNKKYYKDKYDHKDRYNDYKDRNDYKDKDRYEYSPDYRYVKRHRNGHRSSSPEAI</sequence>
<dbReference type="Proteomes" id="UP000507470">
    <property type="component" value="Unassembled WGS sequence"/>
</dbReference>
<dbReference type="CDD" id="cd20589">
    <property type="entry name" value="CYCLIN_CCNL1_rpt1"/>
    <property type="match status" value="1"/>
</dbReference>
<feature type="compositionally biased region" description="Basic residues" evidence="3">
    <location>
        <begin position="439"/>
        <end position="448"/>
    </location>
</feature>
<evidence type="ECO:0000256" key="2">
    <source>
        <dbReference type="RuleBase" id="RU000383"/>
    </source>
</evidence>
<protein>
    <submittedName>
        <fullName evidence="5">CCNL</fullName>
    </submittedName>
</protein>
<dbReference type="PIRSF" id="PIRSF036580">
    <property type="entry name" value="Cyclin_L"/>
    <property type="match status" value="1"/>
</dbReference>
<dbReference type="GO" id="GO:0006357">
    <property type="term" value="P:regulation of transcription by RNA polymerase II"/>
    <property type="evidence" value="ECO:0007669"/>
    <property type="project" value="InterPro"/>
</dbReference>
<dbReference type="AlphaFoldDB" id="A0A6J8BNC0"/>
<feature type="compositionally biased region" description="Low complexity" evidence="3">
    <location>
        <begin position="449"/>
        <end position="458"/>
    </location>
</feature>
<evidence type="ECO:0000256" key="3">
    <source>
        <dbReference type="SAM" id="MobiDB-lite"/>
    </source>
</evidence>
<gene>
    <name evidence="5" type="ORF">MCOR_20692</name>
</gene>
<keyword evidence="6" id="KW-1185">Reference proteome</keyword>